<accession>A0A506U7V9</accession>
<dbReference type="AlphaFoldDB" id="A0A506U7V9"/>
<keyword evidence="4" id="KW-1185">Reference proteome</keyword>
<feature type="region of interest" description="Disordered" evidence="1">
    <location>
        <begin position="543"/>
        <end position="590"/>
    </location>
</feature>
<dbReference type="Pfam" id="PF05036">
    <property type="entry name" value="SPOR"/>
    <property type="match status" value="1"/>
</dbReference>
<evidence type="ECO:0000313" key="3">
    <source>
        <dbReference type="EMBL" id="TPW29568.1"/>
    </source>
</evidence>
<dbReference type="InterPro" id="IPR007730">
    <property type="entry name" value="SPOR-like_dom"/>
</dbReference>
<feature type="compositionally biased region" description="Basic and acidic residues" evidence="1">
    <location>
        <begin position="162"/>
        <end position="174"/>
    </location>
</feature>
<evidence type="ECO:0000313" key="4">
    <source>
        <dbReference type="Proteomes" id="UP000320314"/>
    </source>
</evidence>
<feature type="region of interest" description="Disordered" evidence="1">
    <location>
        <begin position="669"/>
        <end position="777"/>
    </location>
</feature>
<dbReference type="RefSeq" id="WP_141166311.1">
    <property type="nucleotide sequence ID" value="NZ_VHLH01000010.1"/>
</dbReference>
<proteinExistence type="predicted"/>
<feature type="compositionally biased region" description="Basic and acidic residues" evidence="1">
    <location>
        <begin position="75"/>
        <end position="90"/>
    </location>
</feature>
<dbReference type="PROSITE" id="PS51724">
    <property type="entry name" value="SPOR"/>
    <property type="match status" value="1"/>
</dbReference>
<evidence type="ECO:0000256" key="1">
    <source>
        <dbReference type="SAM" id="MobiDB-lite"/>
    </source>
</evidence>
<feature type="region of interest" description="Disordered" evidence="1">
    <location>
        <begin position="153"/>
        <end position="267"/>
    </location>
</feature>
<feature type="region of interest" description="Disordered" evidence="1">
    <location>
        <begin position="1"/>
        <end position="141"/>
    </location>
</feature>
<organism evidence="3 4">
    <name type="scientific">Pararhizobium mangrovi</name>
    <dbReference type="NCBI Taxonomy" id="2590452"/>
    <lineage>
        <taxon>Bacteria</taxon>
        <taxon>Pseudomonadati</taxon>
        <taxon>Pseudomonadota</taxon>
        <taxon>Alphaproteobacteria</taxon>
        <taxon>Hyphomicrobiales</taxon>
        <taxon>Rhizobiaceae</taxon>
        <taxon>Rhizobium/Agrobacterium group</taxon>
        <taxon>Pararhizobium</taxon>
    </lineage>
</organism>
<dbReference type="Gene3D" id="3.30.70.1070">
    <property type="entry name" value="Sporulation related repeat"/>
    <property type="match status" value="1"/>
</dbReference>
<feature type="compositionally biased region" description="Basic and acidic residues" evidence="1">
    <location>
        <begin position="57"/>
        <end position="66"/>
    </location>
</feature>
<evidence type="ECO:0000259" key="2">
    <source>
        <dbReference type="PROSITE" id="PS51724"/>
    </source>
</evidence>
<feature type="region of interest" description="Disordered" evidence="1">
    <location>
        <begin position="280"/>
        <end position="334"/>
    </location>
</feature>
<reference evidence="3 4" key="1">
    <citation type="submission" date="2019-06" db="EMBL/GenBank/DDBJ databases">
        <authorList>
            <person name="Li M."/>
        </authorList>
    </citation>
    <scope>NUCLEOTIDE SEQUENCE [LARGE SCALE GENOMIC DNA]</scope>
    <source>
        <strain evidence="3 4">BGMRC6574</strain>
    </source>
</reference>
<comment type="caution">
    <text evidence="3">The sequence shown here is derived from an EMBL/GenBank/DDBJ whole genome shotgun (WGS) entry which is preliminary data.</text>
</comment>
<feature type="compositionally biased region" description="Polar residues" evidence="1">
    <location>
        <begin position="282"/>
        <end position="292"/>
    </location>
</feature>
<sequence>MVDKQHNLDGSNGRDGSNGKPEMGDDDPLAELARIVGYEQDPAARGRADEPVDLDDELMRELDTGDHAPSLDAPDDARSFGERRDGDRFEAASVPAVEPSAFEPSTADPRASADDLMTLSLEEDLERAFDVSDEPESEPVDHGSIDAFAVEAAPEPLGAEPLDLRHDEDERPSSMDEPVAAEAGSEEGFVFPGAGEPSEPAAHEIFDHSPVAEPTAATHETEMTHDEDVAAPNASVPISDEPASETFEEPRAAQAADAAPARDDDDARIDDALLAEIAALQVSASGRSNGATKTDRKSETANPSALPVARAADGAAGQTEPKPAETAQVDDDTRTVAIPDVGLVPVAGTAKGIDFDPAAICEPDEAVEAAPDLGIPRLEDDDPRTASVADDDLDYDMDTEILGLINPRATKAAEPVEDAELAGEQAPRAAPPAEIASAPAMDADISEREASDFADLERALDARRYGHREGNGAASQGTVVDHAPNGARTAAGAPKRWTRLAVTAAGLVIVAGAGAAFWMGSTPVAQSSAGGNAPIIMADATPAKRKPENPGGEHVPNQNKIVYDRVDGSDPDSDGKTALTDTTEKPLDVVKHNQPIVAASMGGGDNGLPGVRSASENLVADASDGRSSRLGKEQDRLQPQESKPAPEAATPSGVVPHYVKTMTVTADGHLVPLNDGKSGSNDASADADDNSAQTASTPDAAAMVTGTDEPAPLPDARPGGQAQDASTDDGDGASEAAGADADADETQTTTASAASAARTSDDASGDGDEAPANPGGYYVQIASQPSEDAAKRSYQTLKKRYGSVLDGEGVDIQSAKVSDDKTYYRIRIPAGTSSDASDLCARYKKAGGDCFVTQ</sequence>
<feature type="compositionally biased region" description="Acidic residues" evidence="1">
    <location>
        <begin position="121"/>
        <end position="138"/>
    </location>
</feature>
<gene>
    <name evidence="3" type="ORF">FJU11_06915</name>
</gene>
<dbReference type="GO" id="GO:0042834">
    <property type="term" value="F:peptidoglycan binding"/>
    <property type="evidence" value="ECO:0007669"/>
    <property type="project" value="InterPro"/>
</dbReference>
<feature type="compositionally biased region" description="Low complexity" evidence="1">
    <location>
        <begin position="733"/>
        <end position="758"/>
    </location>
</feature>
<dbReference type="Proteomes" id="UP000320314">
    <property type="component" value="Unassembled WGS sequence"/>
</dbReference>
<feature type="compositionally biased region" description="Basic and acidic residues" evidence="1">
    <location>
        <begin position="219"/>
        <end position="228"/>
    </location>
</feature>
<name>A0A506U7V9_9HYPH</name>
<feature type="region of interest" description="Disordered" evidence="1">
    <location>
        <begin position="469"/>
        <end position="491"/>
    </location>
</feature>
<dbReference type="EMBL" id="VHLH01000010">
    <property type="protein sequence ID" value="TPW29568.1"/>
    <property type="molecule type" value="Genomic_DNA"/>
</dbReference>
<feature type="compositionally biased region" description="Low complexity" evidence="1">
    <location>
        <begin position="675"/>
        <end position="697"/>
    </location>
</feature>
<dbReference type="OrthoDB" id="7338235at2"/>
<dbReference type="InterPro" id="IPR036680">
    <property type="entry name" value="SPOR-like_sf"/>
</dbReference>
<feature type="region of interest" description="Disordered" evidence="1">
    <location>
        <begin position="620"/>
        <end position="655"/>
    </location>
</feature>
<feature type="domain" description="SPOR" evidence="2">
    <location>
        <begin position="771"/>
        <end position="854"/>
    </location>
</feature>
<protein>
    <recommendedName>
        <fullName evidence="2">SPOR domain-containing protein</fullName>
    </recommendedName>
</protein>
<feature type="compositionally biased region" description="Basic and acidic residues" evidence="1">
    <location>
        <begin position="623"/>
        <end position="638"/>
    </location>
</feature>